<keyword evidence="4" id="KW-0723">Serine/threonine-protein kinase</keyword>
<sequence>MSQDEGISLSVPFSSPGSNTEGARGGSAGSREESGCGDPIPAAGTFWHDSVVSGSISPSILSCPMDSGCLLSTGKYKSRAVTVAYVVNSELTQLHTAENMALHCLKDACESVGSQLEIIHFGKIDFGETCVLDQFYNADIAVVEMTDAFRQPSLFYHLGVRESFSMANNIILYCDTNSDSLQSLQVSCMGMSNYSFIPYMVTPHNKVYCCESSLMKGLTELMQPSFEMLLGPICMPLLDRFVQLLKVPQANSCQYFRETILNELRKARELFTGSELASELSRIQQRLDNVECLSADIVINLLLSYRDIQDYESIVKLVETLEKLPTFDPVANPHVKFHYAFALNRRNLPGDRQKALDIMLPLVESDNQVASDIYCLVGRIYKDMFLESHFTDTKSRDSGTAWFKKGFESEPTLHSGINYAVLLLAAGHQFDASFELRKVGVKLSSLLGKKGSLDKLQSYWDVGFFLGASILACDNTRVIQASEKLFKLKAPVCWSDFSDGYAQTSSLCQCPMSCEFPHLVSNCQLLFLSISKFDERSAFLYVLNNSEDFQIYFCTEMHCKRSVTLLSYDYEYDELGERVVLGKGTFGVVYAGRDLSNQVRLAIKEIPERDSRYSQPLHEEIALHKHLKHKNIVQYLGSISENGFIKIFMEQVPGGSLSALLRSKWGPLKNNEPTIGFYTRQILEGLKYLHDNQIAHRDIKGDNVLINTYSGVLKISDFGTSKRLAGINPCTETFTGTLQYMAPEIIDKGPRGYGKPADIWSLGCTIIEMATGKPPFYELGEPQAAMFKVGMFKIHPEIPDSMSMEAKAFILRCFEPDPDQRATALHLLTDDFLTVTSRKKRAIGTSREPAPCSSGNSTYSQHHTVCIWTVKLTF</sequence>
<feature type="domain" description="Protein kinase" evidence="16">
    <location>
        <begin position="575"/>
        <end position="833"/>
    </location>
</feature>
<protein>
    <recommendedName>
        <fullName evidence="3">mitogen-activated protein kinase kinase kinase</fullName>
        <ecNumber evidence="3">2.7.11.25</ecNumber>
    </recommendedName>
</protein>
<evidence type="ECO:0000256" key="6">
    <source>
        <dbReference type="ARBA" id="ARBA00022723"/>
    </source>
</evidence>
<dbReference type="InterPro" id="IPR017441">
    <property type="entry name" value="Protein_kinase_ATP_BS"/>
</dbReference>
<evidence type="ECO:0000256" key="9">
    <source>
        <dbReference type="ARBA" id="ARBA00022840"/>
    </source>
</evidence>
<evidence type="ECO:0000313" key="17">
    <source>
        <dbReference type="Ensembl" id="ENSSTUP00000078697.1"/>
    </source>
</evidence>
<evidence type="ECO:0000256" key="10">
    <source>
        <dbReference type="ARBA" id="ARBA00022842"/>
    </source>
</evidence>
<dbReference type="Ensembl" id="ENSSTUT00000083811.1">
    <property type="protein sequence ID" value="ENSSTUP00000078697.1"/>
    <property type="gene ID" value="ENSSTUG00000034153.1"/>
</dbReference>
<evidence type="ECO:0000256" key="12">
    <source>
        <dbReference type="ARBA" id="ARBA00047559"/>
    </source>
</evidence>
<dbReference type="Gene3D" id="3.30.200.20">
    <property type="entry name" value="Phosphorylase Kinase, domain 1"/>
    <property type="match status" value="1"/>
</dbReference>
<keyword evidence="7 14" id="KW-0547">Nucleotide-binding</keyword>
<evidence type="ECO:0000256" key="8">
    <source>
        <dbReference type="ARBA" id="ARBA00022777"/>
    </source>
</evidence>
<dbReference type="SUPFAM" id="SSF56112">
    <property type="entry name" value="Protein kinase-like (PK-like)"/>
    <property type="match status" value="1"/>
</dbReference>
<dbReference type="InterPro" id="IPR011009">
    <property type="entry name" value="Kinase-like_dom_sf"/>
</dbReference>
<keyword evidence="10" id="KW-0460">Magnesium</keyword>
<dbReference type="PANTHER" id="PTHR11584:SF332">
    <property type="entry name" value="MITOGEN-ACTIVATED PROTEIN KINASE KINASE KINASE 5"/>
    <property type="match status" value="1"/>
</dbReference>
<comment type="cofactor">
    <cofactor evidence="1">
        <name>Mg(2+)</name>
        <dbReference type="ChEBI" id="CHEBI:18420"/>
    </cofactor>
</comment>
<evidence type="ECO:0000256" key="5">
    <source>
        <dbReference type="ARBA" id="ARBA00022679"/>
    </source>
</evidence>
<dbReference type="AlphaFoldDB" id="A0A674C519"/>
<dbReference type="FunFam" id="3.30.200.20:FF:000067">
    <property type="entry name" value="Mitogen-activated protein kinase kinase kinase 5"/>
    <property type="match status" value="1"/>
</dbReference>
<dbReference type="GO" id="GO:0004709">
    <property type="term" value="F:MAP kinase kinase kinase activity"/>
    <property type="evidence" value="ECO:0007669"/>
    <property type="project" value="UniProtKB-EC"/>
</dbReference>
<proteinExistence type="inferred from homology"/>
<dbReference type="GeneTree" id="ENSGT00940000159155"/>
<dbReference type="Pfam" id="PF19039">
    <property type="entry name" value="ASK_PH"/>
    <property type="match status" value="1"/>
</dbReference>
<feature type="region of interest" description="Disordered" evidence="15">
    <location>
        <begin position="1"/>
        <end position="35"/>
    </location>
</feature>
<dbReference type="FunFam" id="1.10.510.10:FF:000054">
    <property type="entry name" value="Mitogen-activated protein kinase kinase kinase 5"/>
    <property type="match status" value="1"/>
</dbReference>
<evidence type="ECO:0000259" key="16">
    <source>
        <dbReference type="PROSITE" id="PS50011"/>
    </source>
</evidence>
<name>A0A674C519_SALTR</name>
<comment type="similarity">
    <text evidence="2">Belongs to the protein kinase superfamily. STE Ser/Thr protein kinase family. MAP kinase kinase kinase subfamily.</text>
</comment>
<reference evidence="17" key="1">
    <citation type="submission" date="2021-04" db="EMBL/GenBank/DDBJ databases">
        <authorList>
            <consortium name="Wellcome Sanger Institute Data Sharing"/>
        </authorList>
    </citation>
    <scope>NUCLEOTIDE SEQUENCE [LARGE SCALE GENOMIC DNA]</scope>
</reference>
<keyword evidence="11" id="KW-0175">Coiled coil</keyword>
<dbReference type="SMART" id="SM00220">
    <property type="entry name" value="S_TKc"/>
    <property type="match status" value="1"/>
</dbReference>
<keyword evidence="5" id="KW-0808">Transferase</keyword>
<evidence type="ECO:0000256" key="11">
    <source>
        <dbReference type="ARBA" id="ARBA00023054"/>
    </source>
</evidence>
<dbReference type="EC" id="2.7.11.25" evidence="3"/>
<dbReference type="GO" id="GO:0005524">
    <property type="term" value="F:ATP binding"/>
    <property type="evidence" value="ECO:0007669"/>
    <property type="project" value="UniProtKB-UniRule"/>
</dbReference>
<keyword evidence="18" id="KW-1185">Reference proteome</keyword>
<comment type="catalytic activity">
    <reaction evidence="13">
        <text>L-seryl-[protein] + ATP = O-phospho-L-seryl-[protein] + ADP + H(+)</text>
        <dbReference type="Rhea" id="RHEA:17989"/>
        <dbReference type="Rhea" id="RHEA-COMP:9863"/>
        <dbReference type="Rhea" id="RHEA-COMP:11604"/>
        <dbReference type="ChEBI" id="CHEBI:15378"/>
        <dbReference type="ChEBI" id="CHEBI:29999"/>
        <dbReference type="ChEBI" id="CHEBI:30616"/>
        <dbReference type="ChEBI" id="CHEBI:83421"/>
        <dbReference type="ChEBI" id="CHEBI:456216"/>
        <dbReference type="EC" id="2.7.11.25"/>
    </reaction>
</comment>
<organism evidence="17 18">
    <name type="scientific">Salmo trutta</name>
    <name type="common">Brown trout</name>
    <dbReference type="NCBI Taxonomy" id="8032"/>
    <lineage>
        <taxon>Eukaryota</taxon>
        <taxon>Metazoa</taxon>
        <taxon>Chordata</taxon>
        <taxon>Craniata</taxon>
        <taxon>Vertebrata</taxon>
        <taxon>Euteleostomi</taxon>
        <taxon>Actinopterygii</taxon>
        <taxon>Neopterygii</taxon>
        <taxon>Teleostei</taxon>
        <taxon>Protacanthopterygii</taxon>
        <taxon>Salmoniformes</taxon>
        <taxon>Salmonidae</taxon>
        <taxon>Salmoninae</taxon>
        <taxon>Salmo</taxon>
    </lineage>
</organism>
<dbReference type="PANTHER" id="PTHR11584">
    <property type="entry name" value="SERINE/THREONINE PROTEIN KINASE"/>
    <property type="match status" value="1"/>
</dbReference>
<feature type="compositionally biased region" description="Polar residues" evidence="15">
    <location>
        <begin position="1"/>
        <end position="20"/>
    </location>
</feature>
<keyword evidence="8" id="KW-0418">Kinase</keyword>
<dbReference type="Pfam" id="PF00069">
    <property type="entry name" value="Pkinase"/>
    <property type="match status" value="1"/>
</dbReference>
<evidence type="ECO:0000256" key="1">
    <source>
        <dbReference type="ARBA" id="ARBA00001946"/>
    </source>
</evidence>
<dbReference type="InterPro" id="IPR046872">
    <property type="entry name" value="DRHyd-ASK"/>
</dbReference>
<dbReference type="GO" id="GO:0046872">
    <property type="term" value="F:metal ion binding"/>
    <property type="evidence" value="ECO:0007669"/>
    <property type="project" value="UniProtKB-KW"/>
</dbReference>
<evidence type="ECO:0000256" key="15">
    <source>
        <dbReference type="SAM" id="MobiDB-lite"/>
    </source>
</evidence>
<dbReference type="InterPro" id="IPR025136">
    <property type="entry name" value="MAP3K_TRAF-bd"/>
</dbReference>
<dbReference type="GO" id="GO:0033554">
    <property type="term" value="P:cellular response to stress"/>
    <property type="evidence" value="ECO:0007669"/>
    <property type="project" value="TreeGrafter"/>
</dbReference>
<dbReference type="PROSITE" id="PS50011">
    <property type="entry name" value="PROTEIN_KINASE_DOM"/>
    <property type="match status" value="1"/>
</dbReference>
<dbReference type="Pfam" id="PF20309">
    <property type="entry name" value="DRHyd-ASK"/>
    <property type="match status" value="1"/>
</dbReference>
<evidence type="ECO:0000256" key="14">
    <source>
        <dbReference type="PROSITE-ProRule" id="PRU10141"/>
    </source>
</evidence>
<dbReference type="InterPro" id="IPR000719">
    <property type="entry name" value="Prot_kinase_dom"/>
</dbReference>
<dbReference type="InterPro" id="IPR008271">
    <property type="entry name" value="Ser/Thr_kinase_AS"/>
</dbReference>
<dbReference type="PROSITE" id="PS00108">
    <property type="entry name" value="PROTEIN_KINASE_ST"/>
    <property type="match status" value="1"/>
</dbReference>
<evidence type="ECO:0000256" key="3">
    <source>
        <dbReference type="ARBA" id="ARBA00012406"/>
    </source>
</evidence>
<dbReference type="Proteomes" id="UP000472277">
    <property type="component" value="Chromosome 1"/>
</dbReference>
<evidence type="ECO:0000256" key="13">
    <source>
        <dbReference type="ARBA" id="ARBA00048329"/>
    </source>
</evidence>
<evidence type="ECO:0000256" key="2">
    <source>
        <dbReference type="ARBA" id="ARBA00006529"/>
    </source>
</evidence>
<keyword evidence="9 14" id="KW-0067">ATP-binding</keyword>
<dbReference type="CDD" id="cd06624">
    <property type="entry name" value="STKc_ASK"/>
    <property type="match status" value="1"/>
</dbReference>
<dbReference type="Pfam" id="PF13281">
    <property type="entry name" value="MAP3K_TRAF_bd"/>
    <property type="match status" value="1"/>
</dbReference>
<reference evidence="17" key="3">
    <citation type="submission" date="2025-09" db="UniProtKB">
        <authorList>
            <consortium name="Ensembl"/>
        </authorList>
    </citation>
    <scope>IDENTIFICATION</scope>
</reference>
<comment type="catalytic activity">
    <reaction evidence="12">
        <text>L-threonyl-[protein] + ATP = O-phospho-L-threonyl-[protein] + ADP + H(+)</text>
        <dbReference type="Rhea" id="RHEA:46608"/>
        <dbReference type="Rhea" id="RHEA-COMP:11060"/>
        <dbReference type="Rhea" id="RHEA-COMP:11605"/>
        <dbReference type="ChEBI" id="CHEBI:15378"/>
        <dbReference type="ChEBI" id="CHEBI:30013"/>
        <dbReference type="ChEBI" id="CHEBI:30616"/>
        <dbReference type="ChEBI" id="CHEBI:61977"/>
        <dbReference type="ChEBI" id="CHEBI:456216"/>
        <dbReference type="EC" id="2.7.11.25"/>
    </reaction>
</comment>
<keyword evidence="6" id="KW-0479">Metal-binding</keyword>
<dbReference type="PROSITE" id="PS00107">
    <property type="entry name" value="PROTEIN_KINASE_ATP"/>
    <property type="match status" value="1"/>
</dbReference>
<gene>
    <name evidence="17" type="primary">LOC115193987</name>
</gene>
<evidence type="ECO:0000256" key="7">
    <source>
        <dbReference type="ARBA" id="ARBA00022741"/>
    </source>
</evidence>
<dbReference type="InterPro" id="IPR043969">
    <property type="entry name" value="MAP3K_PH"/>
</dbReference>
<evidence type="ECO:0000313" key="18">
    <source>
        <dbReference type="Proteomes" id="UP000472277"/>
    </source>
</evidence>
<dbReference type="Gene3D" id="1.10.510.10">
    <property type="entry name" value="Transferase(Phosphotransferase) domain 1"/>
    <property type="match status" value="1"/>
</dbReference>
<accession>A0A674C519</accession>
<feature type="binding site" evidence="14">
    <location>
        <position position="604"/>
    </location>
    <ligand>
        <name>ATP</name>
        <dbReference type="ChEBI" id="CHEBI:30616"/>
    </ligand>
</feature>
<reference evidence="17" key="2">
    <citation type="submission" date="2025-08" db="UniProtKB">
        <authorList>
            <consortium name="Ensembl"/>
        </authorList>
    </citation>
    <scope>IDENTIFICATION</scope>
</reference>
<evidence type="ECO:0000256" key="4">
    <source>
        <dbReference type="ARBA" id="ARBA00022527"/>
    </source>
</evidence>